<feature type="region of interest" description="Disordered" evidence="1">
    <location>
        <begin position="1"/>
        <end position="31"/>
    </location>
</feature>
<proteinExistence type="predicted"/>
<keyword evidence="3" id="KW-1185">Reference proteome</keyword>
<dbReference type="EMBL" id="CP097508">
    <property type="protein sequence ID" value="URE10108.1"/>
    <property type="molecule type" value="Genomic_DNA"/>
</dbReference>
<dbReference type="Proteomes" id="UP001055439">
    <property type="component" value="Chromosome 6"/>
</dbReference>
<feature type="compositionally biased region" description="Polar residues" evidence="1">
    <location>
        <begin position="15"/>
        <end position="25"/>
    </location>
</feature>
<evidence type="ECO:0000313" key="2">
    <source>
        <dbReference type="EMBL" id="URE10108.1"/>
    </source>
</evidence>
<accession>A0A9E7GBF8</accession>
<name>A0A9E7GBF8_9LILI</name>
<evidence type="ECO:0000313" key="3">
    <source>
        <dbReference type="Proteomes" id="UP001055439"/>
    </source>
</evidence>
<evidence type="ECO:0000256" key="1">
    <source>
        <dbReference type="SAM" id="MobiDB-lite"/>
    </source>
</evidence>
<dbReference type="AlphaFoldDB" id="A0A9E7GBF8"/>
<reference evidence="2" key="1">
    <citation type="submission" date="2022-05" db="EMBL/GenBank/DDBJ databases">
        <title>The Musa troglodytarum L. genome provides insights into the mechanism of non-climacteric behaviour and enrichment of carotenoids.</title>
        <authorList>
            <person name="Wang J."/>
        </authorList>
    </citation>
    <scope>NUCLEOTIDE SEQUENCE</scope>
    <source>
        <tissue evidence="2">Leaf</tissue>
    </source>
</reference>
<protein>
    <submittedName>
        <fullName evidence="2">Uncharacterized protein</fullName>
    </submittedName>
</protein>
<organism evidence="2 3">
    <name type="scientific">Musa troglodytarum</name>
    <name type="common">fe'i banana</name>
    <dbReference type="NCBI Taxonomy" id="320322"/>
    <lineage>
        <taxon>Eukaryota</taxon>
        <taxon>Viridiplantae</taxon>
        <taxon>Streptophyta</taxon>
        <taxon>Embryophyta</taxon>
        <taxon>Tracheophyta</taxon>
        <taxon>Spermatophyta</taxon>
        <taxon>Magnoliopsida</taxon>
        <taxon>Liliopsida</taxon>
        <taxon>Zingiberales</taxon>
        <taxon>Musaceae</taxon>
        <taxon>Musa</taxon>
    </lineage>
</organism>
<sequence>MGENNISGGRKRPLQTLNLNNTPTPCASPRPRFESLLRPGIFFAPSPPGRRDIANSSDCIRGEGIVKEFK</sequence>
<gene>
    <name evidence="2" type="ORF">MUK42_34793</name>
</gene>